<dbReference type="InterPro" id="IPR011024">
    <property type="entry name" value="G_crystallin-like"/>
</dbReference>
<gene>
    <name evidence="5" type="ORF">ACFPIE_15880</name>
</gene>
<feature type="domain" description="Beta/gamma crystallin 'Greek key'" evidence="4">
    <location>
        <begin position="146"/>
        <end position="186"/>
    </location>
</feature>
<dbReference type="PROSITE" id="PS50915">
    <property type="entry name" value="CRYSTALLIN_BETA_GAMMA"/>
    <property type="match status" value="1"/>
</dbReference>
<dbReference type="Pfam" id="PF00030">
    <property type="entry name" value="Crystall"/>
    <property type="match status" value="1"/>
</dbReference>
<evidence type="ECO:0000313" key="5">
    <source>
        <dbReference type="EMBL" id="MFC5345394.1"/>
    </source>
</evidence>
<keyword evidence="6" id="KW-1185">Reference proteome</keyword>
<dbReference type="SUPFAM" id="SSF49695">
    <property type="entry name" value="gamma-Crystallin-like"/>
    <property type="match status" value="1"/>
</dbReference>
<dbReference type="EMBL" id="JBHSLF010000047">
    <property type="protein sequence ID" value="MFC5345394.1"/>
    <property type="molecule type" value="Genomic_DNA"/>
</dbReference>
<evidence type="ECO:0000256" key="1">
    <source>
        <dbReference type="ARBA" id="ARBA00009646"/>
    </source>
</evidence>
<protein>
    <submittedName>
        <fullName evidence="5">Beta/gamma crystallin-related protein</fullName>
    </submittedName>
</protein>
<reference evidence="6" key="1">
    <citation type="journal article" date="2019" name="Int. J. Syst. Evol. Microbiol.">
        <title>The Global Catalogue of Microorganisms (GCM) 10K type strain sequencing project: providing services to taxonomists for standard genome sequencing and annotation.</title>
        <authorList>
            <consortium name="The Broad Institute Genomics Platform"/>
            <consortium name="The Broad Institute Genome Sequencing Center for Infectious Disease"/>
            <person name="Wu L."/>
            <person name="Ma J."/>
        </authorList>
    </citation>
    <scope>NUCLEOTIDE SEQUENCE [LARGE SCALE GENOMIC DNA]</scope>
    <source>
        <strain evidence="6">JCM 12125</strain>
    </source>
</reference>
<organism evidence="5 6">
    <name type="scientific">Brevundimonas staleyi</name>
    <dbReference type="NCBI Taxonomy" id="74326"/>
    <lineage>
        <taxon>Bacteria</taxon>
        <taxon>Pseudomonadati</taxon>
        <taxon>Pseudomonadota</taxon>
        <taxon>Alphaproteobacteria</taxon>
        <taxon>Caulobacterales</taxon>
        <taxon>Caulobacteraceae</taxon>
        <taxon>Brevundimonas</taxon>
    </lineage>
</organism>
<comment type="caution">
    <text evidence="5">The sequence shown here is derived from an EMBL/GenBank/DDBJ whole genome shotgun (WGS) entry which is preliminary data.</text>
</comment>
<evidence type="ECO:0000256" key="3">
    <source>
        <dbReference type="SAM" id="MobiDB-lite"/>
    </source>
</evidence>
<comment type="similarity">
    <text evidence="1">Belongs to the beta/gamma-crystallin family.</text>
</comment>
<accession>A0ABW0FV80</accession>
<sequence length="229" mass="23490">MSIALTTLAAVAMLAGGQDRAPQMDGGAQRAAPRGSYADSCSGSYVNQGRLYADCRDMRGNVRGTSIELARCSSSDIGNDNGLLVCYNHRGDYEDRGGGRPGGGGNNGGGWGGGNNGGGWGNGGNNGGGWGGGNNGGGWGGGGGRNSITVYEDSNYRGRSMSFSGEMVNLGNTGANDQISSMRMSGRWEACSDAYFRGNCQVFNGDVSNLANTGLNDRISSLRPVRGGW</sequence>
<evidence type="ECO:0000256" key="2">
    <source>
        <dbReference type="ARBA" id="ARBA00022737"/>
    </source>
</evidence>
<dbReference type="InterPro" id="IPR036673">
    <property type="entry name" value="Cyanovirin-N_sf"/>
</dbReference>
<dbReference type="RefSeq" id="WP_374039206.1">
    <property type="nucleotide sequence ID" value="NZ_CP169082.1"/>
</dbReference>
<feature type="region of interest" description="Disordered" evidence="3">
    <location>
        <begin position="19"/>
        <end position="40"/>
    </location>
</feature>
<evidence type="ECO:0000313" key="6">
    <source>
        <dbReference type="Proteomes" id="UP001596152"/>
    </source>
</evidence>
<name>A0ABW0FV80_9CAUL</name>
<dbReference type="Gene3D" id="2.30.60.10">
    <property type="entry name" value="Cyanovirin-N"/>
    <property type="match status" value="1"/>
</dbReference>
<dbReference type="Proteomes" id="UP001596152">
    <property type="component" value="Unassembled WGS sequence"/>
</dbReference>
<dbReference type="SMART" id="SM00247">
    <property type="entry name" value="XTALbg"/>
    <property type="match status" value="1"/>
</dbReference>
<keyword evidence="2" id="KW-0677">Repeat</keyword>
<dbReference type="InterPro" id="IPR001064">
    <property type="entry name" value="Beta/gamma_crystallin"/>
</dbReference>
<proteinExistence type="inferred from homology"/>
<evidence type="ECO:0000259" key="4">
    <source>
        <dbReference type="PROSITE" id="PS50915"/>
    </source>
</evidence>
<dbReference type="Gene3D" id="2.60.20.10">
    <property type="entry name" value="Crystallins"/>
    <property type="match status" value="1"/>
</dbReference>